<dbReference type="Proteomes" id="UP000001031">
    <property type="component" value="Chromosome"/>
</dbReference>
<name>B2UPV0_AKKM8</name>
<evidence type="ECO:0000256" key="1">
    <source>
        <dbReference type="SAM" id="Phobius"/>
    </source>
</evidence>
<dbReference type="OrthoDB" id="198543at2"/>
<dbReference type="RefSeq" id="WP_012421192.1">
    <property type="nucleotide sequence ID" value="NC_010655.1"/>
</dbReference>
<sequence length="284" mass="32646">MKEPIPIQQWLPAGPLRDMGEKYVSQLPDVAQNPIGPESLMHQSDHSWSEYLVAYSLLYPGVVIILALLGGLGLGAFFIFCRRREYSHRIFCSKCGSMMYPCGLHCPECGTSNPSPRALNWIGYSRLRTVVPPSGWKRHEEVLRSYRRCFYCGQPLREPSLDQRCPACGKAVLQGEQSVDRYDAYIGRRRGWTFAAVVVLGVVPILGPLLASSLYRRTLINPYSLYMTVYRESFLMVVLFLCRHLFRLLPFIGIIGMPVLCVTEYHLYRRMFLWKAEKYDFRGE</sequence>
<dbReference type="KEGG" id="amu:Amuc_2171"/>
<evidence type="ECO:0000313" key="3">
    <source>
        <dbReference type="Proteomes" id="UP000001031"/>
    </source>
</evidence>
<dbReference type="PaxDb" id="349741-Amuc_2171"/>
<feature type="transmembrane region" description="Helical" evidence="1">
    <location>
        <begin position="191"/>
        <end position="211"/>
    </location>
</feature>
<keyword evidence="1" id="KW-0472">Membrane</keyword>
<dbReference type="AlphaFoldDB" id="B2UPV0"/>
<dbReference type="BioCyc" id="AMUC349741:G1GBX-2313-MONOMER"/>
<feature type="transmembrane region" description="Helical" evidence="1">
    <location>
        <begin position="248"/>
        <end position="268"/>
    </location>
</feature>
<dbReference type="STRING" id="349741.Amuc_2171"/>
<dbReference type="EMBL" id="CP001071">
    <property type="protein sequence ID" value="ACD05978.1"/>
    <property type="molecule type" value="Genomic_DNA"/>
</dbReference>
<dbReference type="GeneID" id="60881758"/>
<protein>
    <submittedName>
        <fullName evidence="2">Uncharacterized protein</fullName>
    </submittedName>
</protein>
<dbReference type="HOGENOM" id="CLU_978745_0_0_0"/>
<keyword evidence="1" id="KW-0812">Transmembrane</keyword>
<proteinExistence type="predicted"/>
<organism evidence="2 3">
    <name type="scientific">Akkermansia muciniphila (strain ATCC BAA-835 / DSM 22959 / JCM 33894 / BCRC 81048 / CCUG 64013 / CIP 107961 / Muc)</name>
    <dbReference type="NCBI Taxonomy" id="349741"/>
    <lineage>
        <taxon>Bacteria</taxon>
        <taxon>Pseudomonadati</taxon>
        <taxon>Verrucomicrobiota</taxon>
        <taxon>Verrucomicrobiia</taxon>
        <taxon>Verrucomicrobiales</taxon>
        <taxon>Akkermansiaceae</taxon>
        <taxon>Akkermansia</taxon>
    </lineage>
</organism>
<accession>B2UPV0</accession>
<keyword evidence="1" id="KW-1133">Transmembrane helix</keyword>
<gene>
    <name evidence="2" type="ordered locus">Amuc_2171</name>
</gene>
<feature type="transmembrane region" description="Helical" evidence="1">
    <location>
        <begin position="57"/>
        <end position="80"/>
    </location>
</feature>
<dbReference type="eggNOG" id="COG1594">
    <property type="taxonomic scope" value="Bacteria"/>
</dbReference>
<keyword evidence="3" id="KW-1185">Reference proteome</keyword>
<reference evidence="3" key="1">
    <citation type="journal article" date="2011" name="PLoS ONE">
        <title>The genome of Akkermansia muciniphila, a dedicated intestinal mucin degrader, and its use in exploring intestinal metagenomes.</title>
        <authorList>
            <person name="van Passel M.W."/>
            <person name="Kant R."/>
            <person name="Zoetendal E.G."/>
            <person name="Plugge C.M."/>
            <person name="Derrien M."/>
            <person name="Malfatti S.A."/>
            <person name="Chain P.S."/>
            <person name="Woyke T."/>
            <person name="Palva A."/>
            <person name="de Vos W.M."/>
            <person name="Smidt H."/>
        </authorList>
    </citation>
    <scope>NUCLEOTIDE SEQUENCE [LARGE SCALE GENOMIC DNA]</scope>
    <source>
        <strain evidence="3">ATCC BAA-835 / DSM 22959 / JCM 33894 / BCRC 81048 / CCUG 64013 / CIP 107961 / Muc</strain>
    </source>
</reference>
<evidence type="ECO:0000313" key="2">
    <source>
        <dbReference type="EMBL" id="ACD05978.1"/>
    </source>
</evidence>